<protein>
    <submittedName>
        <fullName evidence="11">Origin recognition complex subunit 5</fullName>
    </submittedName>
</protein>
<evidence type="ECO:0000256" key="1">
    <source>
        <dbReference type="ARBA" id="ARBA00004123"/>
    </source>
</evidence>
<dbReference type="InterPro" id="IPR047088">
    <property type="entry name" value="ORC5_C"/>
</dbReference>
<evidence type="ECO:0000313" key="11">
    <source>
        <dbReference type="EMBL" id="RMZ67293.1"/>
    </source>
</evidence>
<accession>A0A3M7LYH6</accession>
<dbReference type="InterPro" id="IPR048866">
    <property type="entry name" value="ORC5_lid"/>
</dbReference>
<dbReference type="GO" id="GO:0003688">
    <property type="term" value="F:DNA replication origin binding"/>
    <property type="evidence" value="ECO:0007669"/>
    <property type="project" value="TreeGrafter"/>
</dbReference>
<feature type="compositionally biased region" description="Polar residues" evidence="7">
    <location>
        <begin position="40"/>
        <end position="53"/>
    </location>
</feature>
<keyword evidence="4" id="KW-0547">Nucleotide-binding</keyword>
<dbReference type="EMBL" id="KE747810">
    <property type="protein sequence ID" value="RMZ67293.1"/>
    <property type="molecule type" value="Genomic_DNA"/>
</dbReference>
<feature type="region of interest" description="Disordered" evidence="7">
    <location>
        <begin position="32"/>
        <end position="54"/>
    </location>
</feature>
<feature type="domain" description="ORC5 lid" evidence="10">
    <location>
        <begin position="302"/>
        <end position="361"/>
    </location>
</feature>
<feature type="domain" description="Orc1-like AAA ATPase" evidence="8">
    <location>
        <begin position="79"/>
        <end position="235"/>
    </location>
</feature>
<dbReference type="SUPFAM" id="SSF52540">
    <property type="entry name" value="P-loop containing nucleoside triphosphate hydrolases"/>
    <property type="match status" value="1"/>
</dbReference>
<dbReference type="Proteomes" id="UP000265663">
    <property type="component" value="Unassembled WGS sequence"/>
</dbReference>
<evidence type="ECO:0000256" key="7">
    <source>
        <dbReference type="SAM" id="MobiDB-lite"/>
    </source>
</evidence>
<evidence type="ECO:0000259" key="9">
    <source>
        <dbReference type="Pfam" id="PF14630"/>
    </source>
</evidence>
<feature type="compositionally biased region" description="Basic residues" evidence="7">
    <location>
        <begin position="434"/>
        <end position="443"/>
    </location>
</feature>
<dbReference type="InterPro" id="IPR041664">
    <property type="entry name" value="AAA_16"/>
</dbReference>
<feature type="domain" description="Origin recognition complex subunit 5 C-terminal" evidence="9">
    <location>
        <begin position="404"/>
        <end position="551"/>
    </location>
</feature>
<comment type="subcellular location">
    <subcellularLocation>
        <location evidence="1">Nucleus</location>
    </subcellularLocation>
</comment>
<dbReference type="PANTHER" id="PTHR12705">
    <property type="entry name" value="ORIGIN RECOGNITION COMPLEX SUBUNIT 5"/>
    <property type="match status" value="1"/>
</dbReference>
<name>A0A3M7LYH6_9PLEO</name>
<dbReference type="InterPro" id="IPR020796">
    <property type="entry name" value="ORC5"/>
</dbReference>
<reference evidence="11 12" key="1">
    <citation type="journal article" date="2014" name="PLoS ONE">
        <title>De novo Genome Assembly of the Fungal Plant Pathogen Pyrenophora semeniperda.</title>
        <authorList>
            <person name="Soliai M.M."/>
            <person name="Meyer S.E."/>
            <person name="Udall J.A."/>
            <person name="Elzinga D.E."/>
            <person name="Hermansen R.A."/>
            <person name="Bodily P.M."/>
            <person name="Hart A.A."/>
            <person name="Coleman C.E."/>
        </authorList>
    </citation>
    <scope>NUCLEOTIDE SEQUENCE [LARGE SCALE GENOMIC DNA]</scope>
    <source>
        <strain evidence="11 12">CCB06</strain>
        <tissue evidence="11">Mycelium</tissue>
    </source>
</reference>
<feature type="region of interest" description="Disordered" evidence="7">
    <location>
        <begin position="434"/>
        <end position="455"/>
    </location>
</feature>
<gene>
    <name evidence="11" type="ORF">GMOD_00001197</name>
</gene>
<dbReference type="Gene3D" id="3.40.50.300">
    <property type="entry name" value="P-loop containing nucleotide triphosphate hydrolases"/>
    <property type="match status" value="1"/>
</dbReference>
<keyword evidence="12" id="KW-1185">Reference proteome</keyword>
<keyword evidence="5" id="KW-0067">ATP-binding</keyword>
<evidence type="ECO:0000259" key="10">
    <source>
        <dbReference type="Pfam" id="PF21639"/>
    </source>
</evidence>
<dbReference type="OrthoDB" id="365981at2759"/>
<dbReference type="Pfam" id="PF21639">
    <property type="entry name" value="ORC5_lid"/>
    <property type="match status" value="1"/>
</dbReference>
<evidence type="ECO:0000256" key="4">
    <source>
        <dbReference type="ARBA" id="ARBA00022741"/>
    </source>
</evidence>
<dbReference type="Pfam" id="PF14630">
    <property type="entry name" value="ORC5_C"/>
    <property type="match status" value="1"/>
</dbReference>
<evidence type="ECO:0000256" key="5">
    <source>
        <dbReference type="ARBA" id="ARBA00022840"/>
    </source>
</evidence>
<organism evidence="11 12">
    <name type="scientific">Pyrenophora seminiperda CCB06</name>
    <dbReference type="NCBI Taxonomy" id="1302712"/>
    <lineage>
        <taxon>Eukaryota</taxon>
        <taxon>Fungi</taxon>
        <taxon>Dikarya</taxon>
        <taxon>Ascomycota</taxon>
        <taxon>Pezizomycotina</taxon>
        <taxon>Dothideomycetes</taxon>
        <taxon>Pleosporomycetidae</taxon>
        <taxon>Pleosporales</taxon>
        <taxon>Pleosporineae</taxon>
        <taxon>Pleosporaceae</taxon>
        <taxon>Pyrenophora</taxon>
    </lineage>
</organism>
<comment type="similarity">
    <text evidence="2">Belongs to the ORC5 family.</text>
</comment>
<keyword evidence="6" id="KW-0539">Nucleus</keyword>
<dbReference type="PANTHER" id="PTHR12705:SF0">
    <property type="entry name" value="ORIGIN RECOGNITION COMPLEX SUBUNIT 5"/>
    <property type="match status" value="1"/>
</dbReference>
<dbReference type="GO" id="GO:0006270">
    <property type="term" value="P:DNA replication initiation"/>
    <property type="evidence" value="ECO:0007669"/>
    <property type="project" value="TreeGrafter"/>
</dbReference>
<evidence type="ECO:0000259" key="8">
    <source>
        <dbReference type="Pfam" id="PF13191"/>
    </source>
</evidence>
<dbReference type="InterPro" id="IPR027417">
    <property type="entry name" value="P-loop_NTPase"/>
</dbReference>
<evidence type="ECO:0000256" key="6">
    <source>
        <dbReference type="ARBA" id="ARBA00023242"/>
    </source>
</evidence>
<evidence type="ECO:0000313" key="12">
    <source>
        <dbReference type="Proteomes" id="UP000265663"/>
    </source>
</evidence>
<keyword evidence="3" id="KW-0235">DNA replication</keyword>
<proteinExistence type="inferred from homology"/>
<sequence length="556" mass="62296">MCAKKRSFGEAGRCRRKKQFWRGFCSCSRRAKSRDGRASDGQTGSLKPTSPIISTKHRQHQRILDMLPQEIILQLNVEFRCRDQLIQHLAALYSVRECIMPIPNTPHLPSPSFLNIHGLTATGKTSILRSYFNLSRITHAVINVRECITTRHLLEHIVAASLDALDEFNDETIDRRPYARTENLSALCVNMSKLLEGREKFVLVLDAMDRLREGSGTLISALARLGEMIPSLSLIVTTTLALAPSVLHSSSASFLQFPSYTRNELLAILGKNPPKIFLEPPSLEQFPDYTPDLAAEDDAWLWGRFLQAVYDSLSKHTGRDLISFKICAMRLWQPFVEPVVAGQFGTRDFSRLMVNRRHLFQLEDSLLDRIISTASTTEPTIRDTISTPATPSKKQPANMTAHTLPYFTTHILIAAYLASYNPSRTDVTYFMKHTDKRKNKRRAPTAASFSVTGKRSGTKHRKISRHLLTPSPFTLDRLLAIFRALLEGTVPQVADLYTQIATLTSMRLLVRAGGAGSNDVLEGGGRWRVNFGWEYARALGRSVGVEVGEYLVGGVD</sequence>
<evidence type="ECO:0000256" key="2">
    <source>
        <dbReference type="ARBA" id="ARBA00006269"/>
    </source>
</evidence>
<dbReference type="AlphaFoldDB" id="A0A3M7LYH6"/>
<dbReference type="Pfam" id="PF13191">
    <property type="entry name" value="AAA_16"/>
    <property type="match status" value="1"/>
</dbReference>
<dbReference type="GO" id="GO:0005664">
    <property type="term" value="C:nuclear origin of replication recognition complex"/>
    <property type="evidence" value="ECO:0007669"/>
    <property type="project" value="TreeGrafter"/>
</dbReference>
<evidence type="ECO:0000256" key="3">
    <source>
        <dbReference type="ARBA" id="ARBA00022705"/>
    </source>
</evidence>